<evidence type="ECO:0000256" key="2">
    <source>
        <dbReference type="ARBA" id="ARBA00023015"/>
    </source>
</evidence>
<dbReference type="PANTHER" id="PTHR46910:SF37">
    <property type="entry name" value="ZN(II)2CYS6 TRANSCRIPTION FACTOR (EUROFUNG)"/>
    <property type="match status" value="1"/>
</dbReference>
<dbReference type="CDD" id="cd12148">
    <property type="entry name" value="fungal_TF_MHR"/>
    <property type="match status" value="1"/>
</dbReference>
<keyword evidence="5" id="KW-0539">Nucleus</keyword>
<name>A0A3A2ZP67_9EURO</name>
<dbReference type="OrthoDB" id="4116913at2759"/>
<dbReference type="STRING" id="2070753.A0A3A2ZP67"/>
<feature type="region of interest" description="Disordered" evidence="6">
    <location>
        <begin position="90"/>
        <end position="129"/>
    </location>
</feature>
<sequence length="315" mass="34808">MYLQQREATEETEEQVWLPVYLDYKCNFAKLCHSWLLPSSVRSRDVQDLLRRIDQLEEALAKAQTAPILQNLANSDDQPIPTPPEVICPQIPTGESSRKWAERSSSLSTPAQAPTHSSGNHTKGYPRDVTIPANQLGPNWFFNGIPISSEAGYQWISTRTGQTTTSVDFSIPIKQSSPFSLSGLPPPFFQEACELPRKDTAREILSAFFRSSTRLMFLVLDEFLFAMTLETAYESLDEMPLSAQLPARACVLSALSIAPRSKASTQLPLFIDADMCAAKAHALLMHIAGDNSLATLQTALILVGSIRTLSFTSEN</sequence>
<organism evidence="7 8">
    <name type="scientific">Aspergillus sclerotialis</name>
    <dbReference type="NCBI Taxonomy" id="2070753"/>
    <lineage>
        <taxon>Eukaryota</taxon>
        <taxon>Fungi</taxon>
        <taxon>Dikarya</taxon>
        <taxon>Ascomycota</taxon>
        <taxon>Pezizomycotina</taxon>
        <taxon>Eurotiomycetes</taxon>
        <taxon>Eurotiomycetidae</taxon>
        <taxon>Eurotiales</taxon>
        <taxon>Aspergillaceae</taxon>
        <taxon>Aspergillus</taxon>
        <taxon>Aspergillus subgen. Polypaecilum</taxon>
    </lineage>
</organism>
<evidence type="ECO:0000256" key="5">
    <source>
        <dbReference type="ARBA" id="ARBA00023242"/>
    </source>
</evidence>
<dbReference type="PANTHER" id="PTHR46910">
    <property type="entry name" value="TRANSCRIPTION FACTOR PDR1"/>
    <property type="match status" value="1"/>
</dbReference>
<proteinExistence type="predicted"/>
<gene>
    <name evidence="7" type="ORF">PHISCL_02945</name>
</gene>
<keyword evidence="3" id="KW-0238">DNA-binding</keyword>
<comment type="caution">
    <text evidence="7">The sequence shown here is derived from an EMBL/GenBank/DDBJ whole genome shotgun (WGS) entry which is preliminary data.</text>
</comment>
<dbReference type="AlphaFoldDB" id="A0A3A2ZP67"/>
<accession>A0A3A2ZP67</accession>
<evidence type="ECO:0000256" key="6">
    <source>
        <dbReference type="SAM" id="MobiDB-lite"/>
    </source>
</evidence>
<keyword evidence="4" id="KW-0804">Transcription</keyword>
<evidence type="ECO:0000313" key="7">
    <source>
        <dbReference type="EMBL" id="RJE24736.1"/>
    </source>
</evidence>
<evidence type="ECO:0000313" key="8">
    <source>
        <dbReference type="Proteomes" id="UP000266188"/>
    </source>
</evidence>
<dbReference type="GO" id="GO:0003677">
    <property type="term" value="F:DNA binding"/>
    <property type="evidence" value="ECO:0007669"/>
    <property type="project" value="UniProtKB-KW"/>
</dbReference>
<dbReference type="EMBL" id="MVGC01000070">
    <property type="protein sequence ID" value="RJE24736.1"/>
    <property type="molecule type" value="Genomic_DNA"/>
</dbReference>
<evidence type="ECO:0000256" key="3">
    <source>
        <dbReference type="ARBA" id="ARBA00023125"/>
    </source>
</evidence>
<keyword evidence="8" id="KW-1185">Reference proteome</keyword>
<dbReference type="GO" id="GO:0003700">
    <property type="term" value="F:DNA-binding transcription factor activity"/>
    <property type="evidence" value="ECO:0007669"/>
    <property type="project" value="InterPro"/>
</dbReference>
<dbReference type="Proteomes" id="UP000266188">
    <property type="component" value="Unassembled WGS sequence"/>
</dbReference>
<evidence type="ECO:0000256" key="4">
    <source>
        <dbReference type="ARBA" id="ARBA00023163"/>
    </source>
</evidence>
<comment type="subcellular location">
    <subcellularLocation>
        <location evidence="1">Nucleus</location>
    </subcellularLocation>
</comment>
<keyword evidence="2" id="KW-0805">Transcription regulation</keyword>
<reference evidence="8" key="1">
    <citation type="submission" date="2017-02" db="EMBL/GenBank/DDBJ databases">
        <authorList>
            <person name="Tafer H."/>
            <person name="Lopandic K."/>
        </authorList>
    </citation>
    <scope>NUCLEOTIDE SEQUENCE [LARGE SCALE GENOMIC DNA]</scope>
    <source>
        <strain evidence="8">CBS 366.77</strain>
    </source>
</reference>
<feature type="compositionally biased region" description="Polar residues" evidence="6">
    <location>
        <begin position="103"/>
        <end position="121"/>
    </location>
</feature>
<dbReference type="GO" id="GO:0005634">
    <property type="term" value="C:nucleus"/>
    <property type="evidence" value="ECO:0007669"/>
    <property type="project" value="UniProtKB-SubCell"/>
</dbReference>
<evidence type="ECO:0000256" key="1">
    <source>
        <dbReference type="ARBA" id="ARBA00004123"/>
    </source>
</evidence>
<dbReference type="InterPro" id="IPR050987">
    <property type="entry name" value="AtrR-like"/>
</dbReference>
<protein>
    <submittedName>
        <fullName evidence="7">Uncharacterized protein</fullName>
    </submittedName>
</protein>